<keyword evidence="3 6" id="KW-0479">Metal-binding</keyword>
<reference evidence="8 9" key="1">
    <citation type="submission" date="2024-09" db="EMBL/GenBank/DDBJ databases">
        <authorList>
            <person name="Sun Q."/>
            <person name="Mori K."/>
        </authorList>
    </citation>
    <scope>NUCLEOTIDE SEQUENCE [LARGE SCALE GENOMIC DNA]</scope>
    <source>
        <strain evidence="8 9">JCM 12520</strain>
    </source>
</reference>
<dbReference type="RefSeq" id="WP_344901996.1">
    <property type="nucleotide sequence ID" value="NZ_BAAAYO010000001.1"/>
</dbReference>
<dbReference type="CDD" id="cd08233">
    <property type="entry name" value="butanediol_DH_like"/>
    <property type="match status" value="1"/>
</dbReference>
<evidence type="ECO:0000256" key="4">
    <source>
        <dbReference type="ARBA" id="ARBA00022833"/>
    </source>
</evidence>
<dbReference type="SUPFAM" id="SSF50129">
    <property type="entry name" value="GroES-like"/>
    <property type="match status" value="1"/>
</dbReference>
<dbReference type="InterPro" id="IPR002328">
    <property type="entry name" value="ADH_Zn_CS"/>
</dbReference>
<name>A0ABV5VY53_9BACL</name>
<accession>A0ABV5VY53</accession>
<keyword evidence="9" id="KW-1185">Reference proteome</keyword>
<dbReference type="PANTHER" id="PTHR43161:SF26">
    <property type="entry name" value="GALACTITOL 1-PHOSPHATE 5-DEHYDROGENASE"/>
    <property type="match status" value="1"/>
</dbReference>
<evidence type="ECO:0000259" key="7">
    <source>
        <dbReference type="SMART" id="SM00829"/>
    </source>
</evidence>
<dbReference type="InterPro" id="IPR036291">
    <property type="entry name" value="NAD(P)-bd_dom_sf"/>
</dbReference>
<comment type="cofactor">
    <cofactor evidence="1 6">
        <name>Zn(2+)</name>
        <dbReference type="ChEBI" id="CHEBI:29105"/>
    </cofactor>
</comment>
<dbReference type="EMBL" id="JBHMAG010000012">
    <property type="protein sequence ID" value="MFB9753226.1"/>
    <property type="molecule type" value="Genomic_DNA"/>
</dbReference>
<evidence type="ECO:0000256" key="2">
    <source>
        <dbReference type="ARBA" id="ARBA00008072"/>
    </source>
</evidence>
<dbReference type="Gene3D" id="3.40.50.720">
    <property type="entry name" value="NAD(P)-binding Rossmann-like Domain"/>
    <property type="match status" value="1"/>
</dbReference>
<proteinExistence type="inferred from homology"/>
<keyword evidence="4 6" id="KW-0862">Zinc</keyword>
<dbReference type="SMART" id="SM00829">
    <property type="entry name" value="PKS_ER"/>
    <property type="match status" value="1"/>
</dbReference>
<feature type="domain" description="Enoyl reductase (ER)" evidence="7">
    <location>
        <begin position="8"/>
        <end position="346"/>
    </location>
</feature>
<dbReference type="Proteomes" id="UP001589619">
    <property type="component" value="Unassembled WGS sequence"/>
</dbReference>
<protein>
    <submittedName>
        <fullName evidence="8">2,3-butanediol dehydrogenase</fullName>
    </submittedName>
</protein>
<evidence type="ECO:0000256" key="6">
    <source>
        <dbReference type="RuleBase" id="RU361277"/>
    </source>
</evidence>
<evidence type="ECO:0000256" key="1">
    <source>
        <dbReference type="ARBA" id="ARBA00001947"/>
    </source>
</evidence>
<keyword evidence="5" id="KW-0560">Oxidoreductase</keyword>
<dbReference type="InterPro" id="IPR011032">
    <property type="entry name" value="GroES-like_sf"/>
</dbReference>
<organism evidence="8 9">
    <name type="scientific">Paenibacillus hodogayensis</name>
    <dbReference type="NCBI Taxonomy" id="279208"/>
    <lineage>
        <taxon>Bacteria</taxon>
        <taxon>Bacillati</taxon>
        <taxon>Bacillota</taxon>
        <taxon>Bacilli</taxon>
        <taxon>Bacillales</taxon>
        <taxon>Paenibacillaceae</taxon>
        <taxon>Paenibacillus</taxon>
    </lineage>
</organism>
<dbReference type="Pfam" id="PF08240">
    <property type="entry name" value="ADH_N"/>
    <property type="match status" value="1"/>
</dbReference>
<evidence type="ECO:0000256" key="3">
    <source>
        <dbReference type="ARBA" id="ARBA00022723"/>
    </source>
</evidence>
<comment type="similarity">
    <text evidence="2 6">Belongs to the zinc-containing alcohol dehydrogenase family.</text>
</comment>
<evidence type="ECO:0000256" key="5">
    <source>
        <dbReference type="ARBA" id="ARBA00023002"/>
    </source>
</evidence>
<dbReference type="InterPro" id="IPR020843">
    <property type="entry name" value="ER"/>
</dbReference>
<dbReference type="Gene3D" id="3.90.180.10">
    <property type="entry name" value="Medium-chain alcohol dehydrogenases, catalytic domain"/>
    <property type="match status" value="1"/>
</dbReference>
<dbReference type="InterPro" id="IPR013154">
    <property type="entry name" value="ADH-like_N"/>
</dbReference>
<dbReference type="PROSITE" id="PS00059">
    <property type="entry name" value="ADH_ZINC"/>
    <property type="match status" value="1"/>
</dbReference>
<dbReference type="InterPro" id="IPR013149">
    <property type="entry name" value="ADH-like_C"/>
</dbReference>
<evidence type="ECO:0000313" key="9">
    <source>
        <dbReference type="Proteomes" id="UP001589619"/>
    </source>
</evidence>
<sequence>MQALRWHGVKDLRVETIHEPEVGNNQVKIRVEACGICGSDLHEYAAGPIFIPEGKPHPLTNEQAPIVMGHEFSGQIVEIGERVSSLQVGDRVVVEPIFACGQCAACRQGKYNLCEQMGFLGLAGGGGGFSEFVAVDERMVHKISDNLSYEQGALVEPSAVALYAVRSSTFKVGDRAAVFGTGPIGLLVIEALKASGASEIYAVELSEERRNKAEELGAIGINPAEKDAVQEIIELADGGVDVAFEVTGVPVVLNQAIQSARIGGQVMIVSIFEREASLHPNQIVMKERSIAGIIGYRGVFPAVISLMQQGYFPAEKLITKRIALSDIVEKGFEALLKEKNQVKIMVSPKPLKSIEA</sequence>
<dbReference type="PANTHER" id="PTHR43161">
    <property type="entry name" value="SORBITOL DEHYDROGENASE"/>
    <property type="match status" value="1"/>
</dbReference>
<evidence type="ECO:0000313" key="8">
    <source>
        <dbReference type="EMBL" id="MFB9753226.1"/>
    </source>
</evidence>
<dbReference type="Pfam" id="PF00107">
    <property type="entry name" value="ADH_zinc_N"/>
    <property type="match status" value="1"/>
</dbReference>
<dbReference type="SUPFAM" id="SSF51735">
    <property type="entry name" value="NAD(P)-binding Rossmann-fold domains"/>
    <property type="match status" value="1"/>
</dbReference>
<gene>
    <name evidence="8" type="ORF">ACFFNY_16790</name>
</gene>
<comment type="caution">
    <text evidence="8">The sequence shown here is derived from an EMBL/GenBank/DDBJ whole genome shotgun (WGS) entry which is preliminary data.</text>
</comment>